<evidence type="ECO:0000313" key="8">
    <source>
        <dbReference type="EMBL" id="KAA3681136.1"/>
    </source>
</evidence>
<feature type="chain" id="PRO_5023933994" description="Serine incorporator 3" evidence="7">
    <location>
        <begin position="19"/>
        <end position="453"/>
    </location>
</feature>
<accession>A0A5J4NZR9</accession>
<comment type="caution">
    <text evidence="8">The sequence shown here is derived from an EMBL/GenBank/DDBJ whole genome shotgun (WGS) entry which is preliminary data.</text>
</comment>
<keyword evidence="5 6" id="KW-0472">Membrane</keyword>
<evidence type="ECO:0000256" key="6">
    <source>
        <dbReference type="SAM" id="Phobius"/>
    </source>
</evidence>
<feature type="transmembrane region" description="Helical" evidence="6">
    <location>
        <begin position="127"/>
        <end position="149"/>
    </location>
</feature>
<protein>
    <recommendedName>
        <fullName evidence="10">Serine incorporator 3</fullName>
    </recommendedName>
</protein>
<dbReference type="PANTHER" id="PTHR10383">
    <property type="entry name" value="SERINE INCORPORATOR"/>
    <property type="match status" value="1"/>
</dbReference>
<feature type="transmembrane region" description="Helical" evidence="6">
    <location>
        <begin position="93"/>
        <end position="115"/>
    </location>
</feature>
<feature type="transmembrane region" description="Helical" evidence="6">
    <location>
        <begin position="235"/>
        <end position="253"/>
    </location>
</feature>
<evidence type="ECO:0000256" key="4">
    <source>
        <dbReference type="ARBA" id="ARBA00022989"/>
    </source>
</evidence>
<dbReference type="AlphaFoldDB" id="A0A5J4NZR9"/>
<comment type="subcellular location">
    <subcellularLocation>
        <location evidence="1">Membrane</location>
        <topology evidence="1">Multi-pass membrane protein</topology>
    </subcellularLocation>
</comment>
<comment type="similarity">
    <text evidence="2">Belongs to the TDE1 family.</text>
</comment>
<gene>
    <name evidence="8" type="ORF">DEA37_0007317</name>
</gene>
<feature type="transmembrane region" description="Helical" evidence="6">
    <location>
        <begin position="199"/>
        <end position="223"/>
    </location>
</feature>
<reference evidence="8 9" key="1">
    <citation type="journal article" date="2019" name="Gigascience">
        <title>Whole-genome sequence of the oriental lung fluke Paragonimus westermani.</title>
        <authorList>
            <person name="Oey H."/>
            <person name="Zakrzewski M."/>
            <person name="Narain K."/>
            <person name="Devi K.R."/>
            <person name="Agatsuma T."/>
            <person name="Nawaratna S."/>
            <person name="Gobert G.N."/>
            <person name="Jones M.K."/>
            <person name="Ragan M.A."/>
            <person name="McManus D.P."/>
            <person name="Krause L."/>
        </authorList>
    </citation>
    <scope>NUCLEOTIDE SEQUENCE [LARGE SCALE GENOMIC DNA]</scope>
    <source>
        <strain evidence="8 9">IND2009</strain>
    </source>
</reference>
<evidence type="ECO:0000256" key="7">
    <source>
        <dbReference type="SAM" id="SignalP"/>
    </source>
</evidence>
<keyword evidence="9" id="KW-1185">Reference proteome</keyword>
<evidence type="ECO:0000256" key="3">
    <source>
        <dbReference type="ARBA" id="ARBA00022692"/>
    </source>
</evidence>
<evidence type="ECO:0000256" key="5">
    <source>
        <dbReference type="ARBA" id="ARBA00023136"/>
    </source>
</evidence>
<sequence length="453" mass="49933">MGCIVSSVACCFCSSAASLCCHCLPSCKSSTSSRIMFSVILILTTILSAVALIPQVRVGLTKIPALCTPFKLGVVSTNIQSGLDCEAITGFGAVYRLCFATAMFYFLFFLLMLCVRSSRDPRAKIQSGFWFFKFLIWIALIVGAFFIPVEGFTQTWMVIGMIGGALYILIQLISLIDFAHSWNSAWITRLEDTGEKRYAVGLVVSTFCFYVLSGVGIGLLYHYYAGAPECGLNKAMVSLNLIFVVLVSVVSVLPAVRDRLPASGLLQSSLVTCYVIFLTWSAMSNGTVKECNPTLYLQPFTNGTVPDDSLQTSFSGQIAVGIAFLVFSVIYSSFRLSSPAALVKLTCSSSNENYTMSEPGAGPLDSEDKTKQVVWDDEEDHVAYVYSLFHLMLLLATLYVMVMLTNWLRPENDLKSLVANSASYWVRLASSWVCLLLYFWTMIAPILFPDREF</sequence>
<dbReference type="GO" id="GO:0016020">
    <property type="term" value="C:membrane"/>
    <property type="evidence" value="ECO:0007669"/>
    <property type="project" value="UniProtKB-SubCell"/>
</dbReference>
<keyword evidence="7" id="KW-0732">Signal</keyword>
<feature type="transmembrane region" description="Helical" evidence="6">
    <location>
        <begin position="383"/>
        <end position="404"/>
    </location>
</feature>
<feature type="transmembrane region" description="Helical" evidence="6">
    <location>
        <begin position="265"/>
        <end position="283"/>
    </location>
</feature>
<name>A0A5J4NZR9_9TREM</name>
<evidence type="ECO:0008006" key="10">
    <source>
        <dbReference type="Google" id="ProtNLM"/>
    </source>
</evidence>
<dbReference type="InterPro" id="IPR005016">
    <property type="entry name" value="TDE1/TMS"/>
</dbReference>
<evidence type="ECO:0000256" key="2">
    <source>
        <dbReference type="ARBA" id="ARBA00006665"/>
    </source>
</evidence>
<feature type="transmembrane region" description="Helical" evidence="6">
    <location>
        <begin position="155"/>
        <end position="178"/>
    </location>
</feature>
<evidence type="ECO:0000256" key="1">
    <source>
        <dbReference type="ARBA" id="ARBA00004141"/>
    </source>
</evidence>
<feature type="transmembrane region" description="Helical" evidence="6">
    <location>
        <begin position="314"/>
        <end position="334"/>
    </location>
</feature>
<feature type="transmembrane region" description="Helical" evidence="6">
    <location>
        <begin position="424"/>
        <end position="448"/>
    </location>
</feature>
<evidence type="ECO:0000313" key="9">
    <source>
        <dbReference type="Proteomes" id="UP000324629"/>
    </source>
</evidence>
<organism evidence="8 9">
    <name type="scientific">Paragonimus westermani</name>
    <dbReference type="NCBI Taxonomy" id="34504"/>
    <lineage>
        <taxon>Eukaryota</taxon>
        <taxon>Metazoa</taxon>
        <taxon>Spiralia</taxon>
        <taxon>Lophotrochozoa</taxon>
        <taxon>Platyhelminthes</taxon>
        <taxon>Trematoda</taxon>
        <taxon>Digenea</taxon>
        <taxon>Plagiorchiida</taxon>
        <taxon>Troglotremata</taxon>
        <taxon>Troglotrematidae</taxon>
        <taxon>Paragonimus</taxon>
    </lineage>
</organism>
<dbReference type="Pfam" id="PF03348">
    <property type="entry name" value="Serinc"/>
    <property type="match status" value="1"/>
</dbReference>
<feature type="signal peptide" evidence="7">
    <location>
        <begin position="1"/>
        <end position="18"/>
    </location>
</feature>
<keyword evidence="4 6" id="KW-1133">Transmembrane helix</keyword>
<keyword evidence="3 6" id="KW-0812">Transmembrane</keyword>
<feature type="transmembrane region" description="Helical" evidence="6">
    <location>
        <begin position="35"/>
        <end position="56"/>
    </location>
</feature>
<dbReference type="EMBL" id="QNGE01000271">
    <property type="protein sequence ID" value="KAA3681136.1"/>
    <property type="molecule type" value="Genomic_DNA"/>
</dbReference>
<dbReference type="Proteomes" id="UP000324629">
    <property type="component" value="Unassembled WGS sequence"/>
</dbReference>
<proteinExistence type="inferred from homology"/>
<dbReference type="PANTHER" id="PTHR10383:SF9">
    <property type="entry name" value="SERINE INCORPORATOR, ISOFORM F"/>
    <property type="match status" value="1"/>
</dbReference>